<protein>
    <recommendedName>
        <fullName evidence="4">DUF481 domain-containing protein</fullName>
    </recommendedName>
</protein>
<keyword evidence="3" id="KW-1185">Reference proteome</keyword>
<evidence type="ECO:0000313" key="2">
    <source>
        <dbReference type="EMBL" id="MDP8567750.1"/>
    </source>
</evidence>
<keyword evidence="1" id="KW-0732">Signal</keyword>
<organism evidence="2 3">
    <name type="scientific">Methylophilus aquaticus</name>
    <dbReference type="NCBI Taxonomy" id="1971610"/>
    <lineage>
        <taxon>Bacteria</taxon>
        <taxon>Pseudomonadati</taxon>
        <taxon>Pseudomonadota</taxon>
        <taxon>Betaproteobacteria</taxon>
        <taxon>Nitrosomonadales</taxon>
        <taxon>Methylophilaceae</taxon>
        <taxon>Methylophilus</taxon>
    </lineage>
</organism>
<dbReference type="SUPFAM" id="SSF56935">
    <property type="entry name" value="Porins"/>
    <property type="match status" value="1"/>
</dbReference>
<evidence type="ECO:0000313" key="3">
    <source>
        <dbReference type="Proteomes" id="UP001225906"/>
    </source>
</evidence>
<gene>
    <name evidence="2" type="ORF">Q9291_07800</name>
</gene>
<dbReference type="Proteomes" id="UP001225906">
    <property type="component" value="Unassembled WGS sequence"/>
</dbReference>
<comment type="caution">
    <text evidence="2">The sequence shown here is derived from an EMBL/GenBank/DDBJ whole genome shotgun (WGS) entry which is preliminary data.</text>
</comment>
<evidence type="ECO:0000256" key="1">
    <source>
        <dbReference type="SAM" id="SignalP"/>
    </source>
</evidence>
<evidence type="ECO:0008006" key="4">
    <source>
        <dbReference type="Google" id="ProtNLM"/>
    </source>
</evidence>
<reference evidence="3" key="1">
    <citation type="journal article" date="2019" name="Int. J. Syst. Evol. Microbiol.">
        <title>The Global Catalogue of Microorganisms (GCM) 10K type strain sequencing project: providing services to taxonomists for standard genome sequencing and annotation.</title>
        <authorList>
            <consortium name="The Broad Institute Genomics Platform"/>
            <consortium name="The Broad Institute Genome Sequencing Center for Infectious Disease"/>
            <person name="Wu L."/>
            <person name="Ma J."/>
        </authorList>
    </citation>
    <scope>NUCLEOTIDE SEQUENCE [LARGE SCALE GENOMIC DNA]</scope>
    <source>
        <strain evidence="3">VKM B-3159</strain>
    </source>
</reference>
<accession>A0ABT9JT53</accession>
<dbReference type="EMBL" id="JAVCAP010000014">
    <property type="protein sequence ID" value="MDP8567750.1"/>
    <property type="molecule type" value="Genomic_DNA"/>
</dbReference>
<proteinExistence type="predicted"/>
<name>A0ABT9JT53_9PROT</name>
<feature type="chain" id="PRO_5045881152" description="DUF481 domain-containing protein" evidence="1">
    <location>
        <begin position="30"/>
        <end position="384"/>
    </location>
</feature>
<sequence length="384" mass="42882">MTMQAMHTKNNIYSILAIATMASSINVFAEGNVLKTINSKSIYDISLTNESRYDSNPLFSEKKTAVYRNISNVKLGSKTVYETSELYLNTGLQLIRSSEPDIFFNQELPQASANWIKSWEKQRLDTRAEYRESSARSQELTENGLLFRDNTLVYKSVNAKYITEITPTATLSADISFSNTDYKKSVGGLIGNDVLKAGLGGRKTINEFVTALINYNYTDFKPDNLSSTKLEAYTAGVDWWINENNNLIVSLGRNTSSVQNSPTGSIYSLQYNYSGIQTTYNFEYTQSTTPSALGFLLQNNRIALTINHEISALWSANLSLSRSRNENTSLLATSNVFNNLNLGLSKQVTPDFKVSLTAGVQQVERDTTINSQLVGINLIYNFSR</sequence>
<feature type="signal peptide" evidence="1">
    <location>
        <begin position="1"/>
        <end position="29"/>
    </location>
</feature>
<dbReference type="RefSeq" id="WP_306389462.1">
    <property type="nucleotide sequence ID" value="NZ_JAVCAP010000014.1"/>
</dbReference>